<evidence type="ECO:0000256" key="2">
    <source>
        <dbReference type="ARBA" id="ARBA00022723"/>
    </source>
</evidence>
<dbReference type="SUPFAM" id="SSF51621">
    <property type="entry name" value="Phosphoenolpyruvate/pyruvate domain"/>
    <property type="match status" value="1"/>
</dbReference>
<proteinExistence type="inferred from homology"/>
<dbReference type="InterPro" id="IPR040442">
    <property type="entry name" value="Pyrv_kinase-like_dom_sf"/>
</dbReference>
<dbReference type="PANTHER" id="PTHR30502:SF0">
    <property type="entry name" value="PHOSPHOENOLPYRUVATE CARBOXYLASE FAMILY PROTEIN"/>
    <property type="match status" value="1"/>
</dbReference>
<dbReference type="PANTHER" id="PTHR30502">
    <property type="entry name" value="2-KETO-3-DEOXY-L-RHAMNONATE ALDOLASE"/>
    <property type="match status" value="1"/>
</dbReference>
<dbReference type="AlphaFoldDB" id="A0A844WFK4"/>
<organism evidence="5 6">
    <name type="scientific">Pseudooceanicola pacificus</name>
    <dbReference type="NCBI Taxonomy" id="2676438"/>
    <lineage>
        <taxon>Bacteria</taxon>
        <taxon>Pseudomonadati</taxon>
        <taxon>Pseudomonadota</taxon>
        <taxon>Alphaproteobacteria</taxon>
        <taxon>Rhodobacterales</taxon>
        <taxon>Paracoccaceae</taxon>
        <taxon>Pseudooceanicola</taxon>
    </lineage>
</organism>
<comment type="caution">
    <text evidence="5">The sequence shown here is derived from an EMBL/GenBank/DDBJ whole genome shotgun (WGS) entry which is preliminary data.</text>
</comment>
<dbReference type="Gene3D" id="3.20.20.60">
    <property type="entry name" value="Phosphoenolpyruvate-binding domains"/>
    <property type="match status" value="1"/>
</dbReference>
<feature type="domain" description="HpcH/HpaI aldolase/citrate lyase" evidence="4">
    <location>
        <begin position="20"/>
        <end position="241"/>
    </location>
</feature>
<dbReference type="InterPro" id="IPR015813">
    <property type="entry name" value="Pyrv/PenolPyrv_kinase-like_dom"/>
</dbReference>
<evidence type="ECO:0000256" key="3">
    <source>
        <dbReference type="ARBA" id="ARBA00023239"/>
    </source>
</evidence>
<protein>
    <submittedName>
        <fullName evidence="5">Aldolase</fullName>
    </submittedName>
</protein>
<keyword evidence="3" id="KW-0456">Lyase</keyword>
<accession>A0A844WFK4</accession>
<evidence type="ECO:0000313" key="5">
    <source>
        <dbReference type="EMBL" id="MWB78299.1"/>
    </source>
</evidence>
<evidence type="ECO:0000256" key="1">
    <source>
        <dbReference type="ARBA" id="ARBA00005568"/>
    </source>
</evidence>
<keyword evidence="6" id="KW-1185">Reference proteome</keyword>
<evidence type="ECO:0000313" key="6">
    <source>
        <dbReference type="Proteomes" id="UP000443843"/>
    </source>
</evidence>
<keyword evidence="2" id="KW-0479">Metal-binding</keyword>
<gene>
    <name evidence="5" type="ORF">GLS40_09705</name>
</gene>
<dbReference type="GO" id="GO:0016832">
    <property type="term" value="F:aldehyde-lyase activity"/>
    <property type="evidence" value="ECO:0007669"/>
    <property type="project" value="TreeGrafter"/>
</dbReference>
<dbReference type="InterPro" id="IPR005000">
    <property type="entry name" value="Aldolase/citrate-lyase_domain"/>
</dbReference>
<dbReference type="GO" id="GO:0005737">
    <property type="term" value="C:cytoplasm"/>
    <property type="evidence" value="ECO:0007669"/>
    <property type="project" value="TreeGrafter"/>
</dbReference>
<comment type="similarity">
    <text evidence="1">Belongs to the HpcH/HpaI aldolase family.</text>
</comment>
<sequence length="256" mass="26525">MPVRGERNFRQRVLAGDRLIGTFIKTPTSHAAEILAQEGYDFVVIDEEHAPFNPETTEKILMACHHAGIAGVVRVADTGQILRVLDCGADGVLVPHVDSATRAGAVVAAARYRGGSRGFSNTTRAGQFGKIGMADHIAAQDHGIAVIAMMEDVPAIACINEIAAVDGIDAFFIGRGDLTVAFEADSASAPDVVAAVEAITGAAGRVGRKVFVLSGTPQDAKALSGQGATGFILASDQGLLREGAKAAMDRFSAALD</sequence>
<dbReference type="InterPro" id="IPR050251">
    <property type="entry name" value="HpcH-HpaI_aldolase"/>
</dbReference>
<dbReference type="Pfam" id="PF03328">
    <property type="entry name" value="HpcH_HpaI"/>
    <property type="match status" value="1"/>
</dbReference>
<dbReference type="GO" id="GO:0046872">
    <property type="term" value="F:metal ion binding"/>
    <property type="evidence" value="ECO:0007669"/>
    <property type="project" value="UniProtKB-KW"/>
</dbReference>
<name>A0A844WFK4_9RHOB</name>
<evidence type="ECO:0000259" key="4">
    <source>
        <dbReference type="Pfam" id="PF03328"/>
    </source>
</evidence>
<reference evidence="5 6" key="1">
    <citation type="submission" date="2019-11" db="EMBL/GenBank/DDBJ databases">
        <title>Pseudooceanicola pacifica sp. nov., isolated from deep-sea sediment of the Pacific Ocean.</title>
        <authorList>
            <person name="Lyu L."/>
        </authorList>
    </citation>
    <scope>NUCLEOTIDE SEQUENCE [LARGE SCALE GENOMIC DNA]</scope>
    <source>
        <strain evidence="5 6">216_PA32_1</strain>
    </source>
</reference>
<dbReference type="Proteomes" id="UP000443843">
    <property type="component" value="Unassembled WGS sequence"/>
</dbReference>
<dbReference type="EMBL" id="WNXQ01000004">
    <property type="protein sequence ID" value="MWB78299.1"/>
    <property type="molecule type" value="Genomic_DNA"/>
</dbReference>